<dbReference type="OrthoDB" id="5568081at2759"/>
<evidence type="ECO:0000259" key="6">
    <source>
        <dbReference type="Pfam" id="PF00125"/>
    </source>
</evidence>
<dbReference type="Gene3D" id="1.10.20.10">
    <property type="entry name" value="Histone, subunit A"/>
    <property type="match status" value="1"/>
</dbReference>
<name>A0A507ET68_9FUNG</name>
<keyword evidence="8" id="KW-1185">Reference proteome</keyword>
<dbReference type="AlphaFoldDB" id="A0A507ET68"/>
<dbReference type="PANTHER" id="PTHR11426">
    <property type="entry name" value="HISTONE H3"/>
    <property type="match status" value="1"/>
</dbReference>
<keyword evidence="4" id="KW-0544">Nucleosome core</keyword>
<evidence type="ECO:0000256" key="1">
    <source>
        <dbReference type="ARBA" id="ARBA00004286"/>
    </source>
</evidence>
<dbReference type="InterPro" id="IPR000164">
    <property type="entry name" value="Histone_H3/CENP-A"/>
</dbReference>
<feature type="domain" description="Core Histone H2A/H2B/H3" evidence="6">
    <location>
        <begin position="65"/>
        <end position="108"/>
    </location>
</feature>
<evidence type="ECO:0000256" key="4">
    <source>
        <dbReference type="ARBA" id="ARBA00023269"/>
    </source>
</evidence>
<dbReference type="GO" id="GO:0030527">
    <property type="term" value="F:structural constituent of chromatin"/>
    <property type="evidence" value="ECO:0007669"/>
    <property type="project" value="InterPro"/>
</dbReference>
<comment type="similarity">
    <text evidence="2">Belongs to the histone H3 family.</text>
</comment>
<protein>
    <recommendedName>
        <fullName evidence="6">Core Histone H2A/H2B/H3 domain-containing protein</fullName>
    </recommendedName>
</protein>
<evidence type="ECO:0000313" key="8">
    <source>
        <dbReference type="Proteomes" id="UP000320333"/>
    </source>
</evidence>
<accession>A0A507ET68</accession>
<sequence>MARTKHTAQKSAGGKVPRKQIAHQANLKSIPSMIQRSRGQEGTQIQTGHRGAARNSPIPKMDGVVNSSSAIIAMQEAADAYLVRLCEDSNLAAIHAKRVTIQPKDMHSSRNFYPPNSNNNDRQTHSWL</sequence>
<comment type="caution">
    <text evidence="7">The sequence shown here is derived from an EMBL/GenBank/DDBJ whole genome shotgun (WGS) entry which is preliminary data.</text>
</comment>
<organism evidence="7 8">
    <name type="scientific">Chytriomyces confervae</name>
    <dbReference type="NCBI Taxonomy" id="246404"/>
    <lineage>
        <taxon>Eukaryota</taxon>
        <taxon>Fungi</taxon>
        <taxon>Fungi incertae sedis</taxon>
        <taxon>Chytridiomycota</taxon>
        <taxon>Chytridiomycota incertae sedis</taxon>
        <taxon>Chytridiomycetes</taxon>
        <taxon>Chytridiales</taxon>
        <taxon>Chytriomycetaceae</taxon>
        <taxon>Chytriomyces</taxon>
    </lineage>
</organism>
<dbReference type="Proteomes" id="UP000320333">
    <property type="component" value="Unassembled WGS sequence"/>
</dbReference>
<keyword evidence="3" id="KW-0158">Chromosome</keyword>
<evidence type="ECO:0000313" key="7">
    <source>
        <dbReference type="EMBL" id="TPX66525.1"/>
    </source>
</evidence>
<comment type="subcellular location">
    <subcellularLocation>
        <location evidence="1">Chromosome</location>
    </subcellularLocation>
</comment>
<dbReference type="SMART" id="SM00428">
    <property type="entry name" value="H3"/>
    <property type="match status" value="1"/>
</dbReference>
<dbReference type="GO" id="GO:0000786">
    <property type="term" value="C:nucleosome"/>
    <property type="evidence" value="ECO:0007669"/>
    <property type="project" value="UniProtKB-KW"/>
</dbReference>
<evidence type="ECO:0000256" key="5">
    <source>
        <dbReference type="SAM" id="MobiDB-lite"/>
    </source>
</evidence>
<proteinExistence type="inferred from homology"/>
<evidence type="ECO:0000256" key="3">
    <source>
        <dbReference type="ARBA" id="ARBA00022454"/>
    </source>
</evidence>
<feature type="region of interest" description="Disordered" evidence="5">
    <location>
        <begin position="102"/>
        <end position="128"/>
    </location>
</feature>
<dbReference type="GO" id="GO:0046982">
    <property type="term" value="F:protein heterodimerization activity"/>
    <property type="evidence" value="ECO:0007669"/>
    <property type="project" value="InterPro"/>
</dbReference>
<dbReference type="PRINTS" id="PR00622">
    <property type="entry name" value="HISTONEH3"/>
</dbReference>
<feature type="compositionally biased region" description="Polar residues" evidence="5">
    <location>
        <begin position="109"/>
        <end position="128"/>
    </location>
</feature>
<dbReference type="InterPro" id="IPR009072">
    <property type="entry name" value="Histone-fold"/>
</dbReference>
<keyword evidence="4" id="KW-0238">DNA-binding</keyword>
<dbReference type="EMBL" id="QEAP01000438">
    <property type="protein sequence ID" value="TPX66525.1"/>
    <property type="molecule type" value="Genomic_DNA"/>
</dbReference>
<dbReference type="GO" id="GO:0003677">
    <property type="term" value="F:DNA binding"/>
    <property type="evidence" value="ECO:0007669"/>
    <property type="project" value="InterPro"/>
</dbReference>
<feature type="compositionally biased region" description="Polar residues" evidence="5">
    <location>
        <begin position="26"/>
        <end position="47"/>
    </location>
</feature>
<feature type="region of interest" description="Disordered" evidence="5">
    <location>
        <begin position="1"/>
        <end position="61"/>
    </location>
</feature>
<dbReference type="SUPFAM" id="SSF47113">
    <property type="entry name" value="Histone-fold"/>
    <property type="match status" value="1"/>
</dbReference>
<dbReference type="Pfam" id="PF00125">
    <property type="entry name" value="Histone"/>
    <property type="match status" value="1"/>
</dbReference>
<gene>
    <name evidence="7" type="ORF">CcCBS67573_g07801</name>
</gene>
<reference evidence="7 8" key="1">
    <citation type="journal article" date="2019" name="Sci. Rep.">
        <title>Comparative genomics of chytrid fungi reveal insights into the obligate biotrophic and pathogenic lifestyle of Synchytrium endobioticum.</title>
        <authorList>
            <person name="van de Vossenberg B.T.L.H."/>
            <person name="Warris S."/>
            <person name="Nguyen H.D.T."/>
            <person name="van Gent-Pelzer M.P.E."/>
            <person name="Joly D.L."/>
            <person name="van de Geest H.C."/>
            <person name="Bonants P.J.M."/>
            <person name="Smith D.S."/>
            <person name="Levesque C.A."/>
            <person name="van der Lee T.A.J."/>
        </authorList>
    </citation>
    <scope>NUCLEOTIDE SEQUENCE [LARGE SCALE GENOMIC DNA]</scope>
    <source>
        <strain evidence="7 8">CBS 675.73</strain>
    </source>
</reference>
<dbReference type="STRING" id="246404.A0A507ET68"/>
<evidence type="ECO:0000256" key="2">
    <source>
        <dbReference type="ARBA" id="ARBA00010343"/>
    </source>
</evidence>
<dbReference type="InterPro" id="IPR007125">
    <property type="entry name" value="H2A/H2B/H3"/>
</dbReference>